<dbReference type="EMBL" id="GG738930">
    <property type="protein sequence ID" value="EFC36443.1"/>
    <property type="molecule type" value="Genomic_DNA"/>
</dbReference>
<feature type="domain" description="Pyrroline-5-carboxylate reductase catalytic N-terminal" evidence="2">
    <location>
        <begin position="2"/>
        <end position="95"/>
    </location>
</feature>
<evidence type="ECO:0000313" key="4">
    <source>
        <dbReference type="Proteomes" id="UP000006671"/>
    </source>
</evidence>
<dbReference type="OrthoDB" id="550646at2759"/>
<dbReference type="InterPro" id="IPR028939">
    <property type="entry name" value="P5C_Rdtase_cat_N"/>
</dbReference>
<proteinExistence type="predicted"/>
<evidence type="ECO:0000256" key="1">
    <source>
        <dbReference type="ARBA" id="ARBA00023002"/>
    </source>
</evidence>
<keyword evidence="4" id="KW-1185">Reference proteome</keyword>
<gene>
    <name evidence="3" type="ORF">NAEGRDRAFT_75850</name>
</gene>
<dbReference type="InterPro" id="IPR051267">
    <property type="entry name" value="STEAP_metalloreductase"/>
</dbReference>
<name>D2W380_NAEGR</name>
<dbReference type="PANTHER" id="PTHR14239:SF10">
    <property type="entry name" value="REDUCTASE"/>
    <property type="match status" value="1"/>
</dbReference>
<evidence type="ECO:0000259" key="2">
    <source>
        <dbReference type="Pfam" id="PF03807"/>
    </source>
</evidence>
<dbReference type="GO" id="GO:0016491">
    <property type="term" value="F:oxidoreductase activity"/>
    <property type="evidence" value="ECO:0007669"/>
    <property type="project" value="UniProtKB-KW"/>
</dbReference>
<accession>D2W380</accession>
<dbReference type="VEuPathDB" id="AmoebaDB:NAEGRDRAFT_75850"/>
<dbReference type="Gene3D" id="3.40.50.720">
    <property type="entry name" value="NAD(P)-binding Rossmann-like Domain"/>
    <property type="match status" value="1"/>
</dbReference>
<dbReference type="InterPro" id="IPR036291">
    <property type="entry name" value="NAD(P)-bd_dom_sf"/>
</dbReference>
<keyword evidence="1" id="KW-0560">Oxidoreductase</keyword>
<dbReference type="InParanoid" id="D2W380"/>
<organism evidence="4">
    <name type="scientific">Naegleria gruberi</name>
    <name type="common">Amoeba</name>
    <dbReference type="NCBI Taxonomy" id="5762"/>
    <lineage>
        <taxon>Eukaryota</taxon>
        <taxon>Discoba</taxon>
        <taxon>Heterolobosea</taxon>
        <taxon>Tetramitia</taxon>
        <taxon>Eutetramitia</taxon>
        <taxon>Vahlkampfiidae</taxon>
        <taxon>Naegleria</taxon>
    </lineage>
</organism>
<sequence length="271" mass="29950">MKIGIIGAGHIGSTLAKLLVQQGHTVLIANSRGPQTLKQVQEETKAKPVELLEIVQEGDLDIIILTIPFKNVSLLPKNLFQNLPQQVIVVDTCNYYPGVRDSPTDELDKEIITHSEWVSQQIGHSVVKVFNNILTHSLAVKGAKKGQTRIALPVAGNDPSKKKVILDLVDQLGFDPVDSGTLDESWRQHPATPSYCTDLNVDDLKQALHSADKTIRVQLLSQAFSQYGKVHLAYCEKHGKDATKFTFQDLLDEGGDEINDIVVNINRSLYQ</sequence>
<reference evidence="3 4" key="1">
    <citation type="journal article" date="2010" name="Cell">
        <title>The genome of Naegleria gruberi illuminates early eukaryotic versatility.</title>
        <authorList>
            <person name="Fritz-Laylin L.K."/>
            <person name="Prochnik S.E."/>
            <person name="Ginger M.L."/>
            <person name="Dacks J.B."/>
            <person name="Carpenter M.L."/>
            <person name="Field M.C."/>
            <person name="Kuo A."/>
            <person name="Paredez A."/>
            <person name="Chapman J."/>
            <person name="Pham J."/>
            <person name="Shu S."/>
            <person name="Neupane R."/>
            <person name="Cipriano M."/>
            <person name="Mancuso J."/>
            <person name="Tu H."/>
            <person name="Salamov A."/>
            <person name="Lindquist E."/>
            <person name="Shapiro H."/>
            <person name="Lucas S."/>
            <person name="Grigoriev I.V."/>
            <person name="Cande W.Z."/>
            <person name="Fulton C."/>
            <person name="Rokhsar D.S."/>
            <person name="Dawson S.C."/>
        </authorList>
    </citation>
    <scope>NUCLEOTIDE SEQUENCE [LARGE SCALE GENOMIC DNA]</scope>
    <source>
        <strain evidence="3 4">NEG-M</strain>
    </source>
</reference>
<protein>
    <submittedName>
        <fullName evidence="3">Predicted protein</fullName>
    </submittedName>
</protein>
<evidence type="ECO:0000313" key="3">
    <source>
        <dbReference type="EMBL" id="EFC36443.1"/>
    </source>
</evidence>
<dbReference type="SUPFAM" id="SSF51735">
    <property type="entry name" value="NAD(P)-binding Rossmann-fold domains"/>
    <property type="match status" value="1"/>
</dbReference>
<dbReference type="PANTHER" id="PTHR14239">
    <property type="entry name" value="DUDULIN-RELATED"/>
    <property type="match status" value="1"/>
</dbReference>
<dbReference type="Pfam" id="PF03807">
    <property type="entry name" value="F420_oxidored"/>
    <property type="match status" value="1"/>
</dbReference>
<dbReference type="AlphaFoldDB" id="D2W380"/>
<dbReference type="RefSeq" id="XP_002669187.1">
    <property type="nucleotide sequence ID" value="XM_002669141.1"/>
</dbReference>
<dbReference type="GeneID" id="8862510"/>
<dbReference type="Proteomes" id="UP000006671">
    <property type="component" value="Unassembled WGS sequence"/>
</dbReference>
<dbReference type="KEGG" id="ngr:NAEGRDRAFT_75850"/>
<dbReference type="eggNOG" id="ENOG502S23X">
    <property type="taxonomic scope" value="Eukaryota"/>
</dbReference>